<feature type="transmembrane region" description="Helical" evidence="7">
    <location>
        <begin position="360"/>
        <end position="384"/>
    </location>
</feature>
<dbReference type="InterPro" id="IPR018383">
    <property type="entry name" value="UPF0324_pro"/>
</dbReference>
<evidence type="ECO:0000313" key="8">
    <source>
        <dbReference type="EMBL" id="XCB23690.1"/>
    </source>
</evidence>
<evidence type="ECO:0000256" key="2">
    <source>
        <dbReference type="ARBA" id="ARBA00007977"/>
    </source>
</evidence>
<feature type="transmembrane region" description="Helical" evidence="7">
    <location>
        <begin position="187"/>
        <end position="207"/>
    </location>
</feature>
<keyword evidence="4 7" id="KW-0812">Transmembrane</keyword>
<dbReference type="PANTHER" id="PTHR30106">
    <property type="entry name" value="INNER MEMBRANE PROTEIN YEIH-RELATED"/>
    <property type="match status" value="1"/>
</dbReference>
<evidence type="ECO:0000256" key="4">
    <source>
        <dbReference type="ARBA" id="ARBA00022692"/>
    </source>
</evidence>
<dbReference type="EMBL" id="CP132938">
    <property type="protein sequence ID" value="XCB23690.1"/>
    <property type="molecule type" value="Genomic_DNA"/>
</dbReference>
<proteinExistence type="inferred from homology"/>
<feature type="transmembrane region" description="Helical" evidence="7">
    <location>
        <begin position="293"/>
        <end position="310"/>
    </location>
</feature>
<evidence type="ECO:0000256" key="1">
    <source>
        <dbReference type="ARBA" id="ARBA00004651"/>
    </source>
</evidence>
<evidence type="ECO:0000256" key="5">
    <source>
        <dbReference type="ARBA" id="ARBA00022989"/>
    </source>
</evidence>
<dbReference type="PANTHER" id="PTHR30106:SF1">
    <property type="entry name" value="UPF0324 MEMBRANE PROTEIN FN0533"/>
    <property type="match status" value="1"/>
</dbReference>
<accession>A0AAU7Z5A0</accession>
<dbReference type="GO" id="GO:0005886">
    <property type="term" value="C:plasma membrane"/>
    <property type="evidence" value="ECO:0007669"/>
    <property type="project" value="UniProtKB-SubCell"/>
</dbReference>
<dbReference type="Pfam" id="PF03601">
    <property type="entry name" value="Cons_hypoth698"/>
    <property type="match status" value="1"/>
</dbReference>
<name>A0AAU7Z5A0_9BACT</name>
<keyword evidence="5 7" id="KW-1133">Transmembrane helix</keyword>
<protein>
    <submittedName>
        <fullName evidence="8">Sulfate exporter family transporter</fullName>
    </submittedName>
</protein>
<evidence type="ECO:0000256" key="6">
    <source>
        <dbReference type="ARBA" id="ARBA00023136"/>
    </source>
</evidence>
<dbReference type="KEGG" id="tgi:RBB81_07140"/>
<feature type="transmembrane region" description="Helical" evidence="7">
    <location>
        <begin position="69"/>
        <end position="90"/>
    </location>
</feature>
<evidence type="ECO:0000256" key="3">
    <source>
        <dbReference type="ARBA" id="ARBA00022475"/>
    </source>
</evidence>
<sequence>MAASIDLPDLRTEYPPHAPGRVPAERSSLLGLLPGIALLAGVGYAGKFVEHFINTYGKAHHYVLPNIEYVLWAILFGILIANTVGLPRIFRAGVATYEFWLKAGIILLGARFILGDILKLGGISLALVFVAFAFSLTFMTWLGRTFKLGPQLTTLLAVGSSVCGVSAIIATQGAIDADEEDSSTAIAAILALGAISLFTFPLIGHVLHMSDRAYGLWAGLAVDNTAEATAAGALYSDAAGKFAVLAKTCRNALIGFVVLAYAIQWARKGLASRAATEQLENKAAFLWKKFPKFVLGFLFISLLATLGSSTNPHIAALGFSKPQLTALGNLSRWAFLLTFAGVGLRTNLKDLFKQGARPFIVGAVGEVAIAAITLLLVLGANHFFHL</sequence>
<comment type="similarity">
    <text evidence="2">Belongs to the UPF0324 family.</text>
</comment>
<reference evidence="8" key="2">
    <citation type="journal article" date="2024" name="Environ. Microbiol.">
        <title>Genome analysis and description of Tunturibacter gen. nov. expands the diversity of Terriglobia in tundra soils.</title>
        <authorList>
            <person name="Messyasz A."/>
            <person name="Mannisto M.K."/>
            <person name="Kerkhof L.J."/>
            <person name="Haggblom M.M."/>
        </authorList>
    </citation>
    <scope>NUCLEOTIDE SEQUENCE</scope>
    <source>
        <strain evidence="8">M8UP39</strain>
    </source>
</reference>
<feature type="transmembrane region" description="Helical" evidence="7">
    <location>
        <begin position="120"/>
        <end position="142"/>
    </location>
</feature>
<keyword evidence="6 7" id="KW-0472">Membrane</keyword>
<comment type="subcellular location">
    <subcellularLocation>
        <location evidence="1">Cell membrane</location>
        <topology evidence="1">Multi-pass membrane protein</topology>
    </subcellularLocation>
</comment>
<dbReference type="RefSeq" id="WP_353073213.1">
    <property type="nucleotide sequence ID" value="NZ_CP132938.1"/>
</dbReference>
<organism evidence="8">
    <name type="scientific">Tunturiibacter gelidiferens</name>
    <dbReference type="NCBI Taxonomy" id="3069689"/>
    <lineage>
        <taxon>Bacteria</taxon>
        <taxon>Pseudomonadati</taxon>
        <taxon>Acidobacteriota</taxon>
        <taxon>Terriglobia</taxon>
        <taxon>Terriglobales</taxon>
        <taxon>Acidobacteriaceae</taxon>
        <taxon>Tunturiibacter</taxon>
    </lineage>
</organism>
<feature type="transmembrane region" description="Helical" evidence="7">
    <location>
        <begin position="330"/>
        <end position="348"/>
    </location>
</feature>
<reference evidence="8" key="1">
    <citation type="submission" date="2023-08" db="EMBL/GenBank/DDBJ databases">
        <authorList>
            <person name="Messyasz A."/>
            <person name="Mannisto M.K."/>
            <person name="Kerkhof L.J."/>
            <person name="Haggblom M."/>
        </authorList>
    </citation>
    <scope>NUCLEOTIDE SEQUENCE</scope>
    <source>
        <strain evidence="8">M8UP39</strain>
    </source>
</reference>
<dbReference type="AlphaFoldDB" id="A0AAU7Z5A0"/>
<gene>
    <name evidence="8" type="ORF">RBB81_07140</name>
</gene>
<feature type="transmembrane region" description="Helical" evidence="7">
    <location>
        <begin position="154"/>
        <end position="175"/>
    </location>
</feature>
<feature type="transmembrane region" description="Helical" evidence="7">
    <location>
        <begin position="97"/>
        <end position="114"/>
    </location>
</feature>
<feature type="transmembrane region" description="Helical" evidence="7">
    <location>
        <begin position="29"/>
        <end position="49"/>
    </location>
</feature>
<keyword evidence="3" id="KW-1003">Cell membrane</keyword>
<evidence type="ECO:0000256" key="7">
    <source>
        <dbReference type="SAM" id="Phobius"/>
    </source>
</evidence>